<dbReference type="GO" id="GO:0009055">
    <property type="term" value="F:electron transfer activity"/>
    <property type="evidence" value="ECO:0007669"/>
    <property type="project" value="InterPro"/>
</dbReference>
<proteinExistence type="predicted"/>
<comment type="caution">
    <text evidence="1">The sequence shown here is derived from an EMBL/GenBank/DDBJ whole genome shotgun (WGS) entry which is preliminary data.</text>
</comment>
<gene>
    <name evidence="1" type="ORF">MAIT1_00504</name>
</gene>
<dbReference type="GO" id="GO:0020037">
    <property type="term" value="F:heme binding"/>
    <property type="evidence" value="ECO:0007669"/>
    <property type="project" value="InterPro"/>
</dbReference>
<evidence type="ECO:0000313" key="1">
    <source>
        <dbReference type="EMBL" id="OSM00081.1"/>
    </source>
</evidence>
<dbReference type="InterPro" id="IPR036909">
    <property type="entry name" value="Cyt_c-like_dom_sf"/>
</dbReference>
<dbReference type="STRING" id="1434232.MAIT1_00504"/>
<keyword evidence="2" id="KW-1185">Reference proteome</keyword>
<dbReference type="Gene3D" id="1.10.760.10">
    <property type="entry name" value="Cytochrome c-like domain"/>
    <property type="match status" value="1"/>
</dbReference>
<organism evidence="1 2">
    <name type="scientific">Magnetofaba australis IT-1</name>
    <dbReference type="NCBI Taxonomy" id="1434232"/>
    <lineage>
        <taxon>Bacteria</taxon>
        <taxon>Pseudomonadati</taxon>
        <taxon>Pseudomonadota</taxon>
        <taxon>Magnetococcia</taxon>
        <taxon>Magnetococcales</taxon>
        <taxon>Magnetococcaceae</taxon>
        <taxon>Magnetofaba</taxon>
    </lineage>
</organism>
<sequence>MDKGPGVKKSNLGPGLKGIFGRKMSIDGVRGLGDTWTEEALDKWLTNPKAVKPGTKMTFKQRKSKKRAAIIQALKGL</sequence>
<protein>
    <submittedName>
        <fullName evidence="1">Putative cytochrome c-like protein</fullName>
    </submittedName>
</protein>
<evidence type="ECO:0000313" key="2">
    <source>
        <dbReference type="Proteomes" id="UP000194003"/>
    </source>
</evidence>
<dbReference type="SUPFAM" id="SSF46626">
    <property type="entry name" value="Cytochrome c"/>
    <property type="match status" value="1"/>
</dbReference>
<dbReference type="Proteomes" id="UP000194003">
    <property type="component" value="Unassembled WGS sequence"/>
</dbReference>
<reference evidence="1 2" key="1">
    <citation type="journal article" date="2016" name="BMC Genomics">
        <title>Combined genomic and structural analyses of a cultured magnetotactic bacterium reveals its niche adaptation to a dynamic environment.</title>
        <authorList>
            <person name="Araujo A.C."/>
            <person name="Morillo V."/>
            <person name="Cypriano J."/>
            <person name="Teixeira L.C."/>
            <person name="Leao P."/>
            <person name="Lyra S."/>
            <person name="Almeida L.G."/>
            <person name="Bazylinski D.A."/>
            <person name="Vasconcellos A.T."/>
            <person name="Abreu F."/>
            <person name="Lins U."/>
        </authorList>
    </citation>
    <scope>NUCLEOTIDE SEQUENCE [LARGE SCALE GENOMIC DNA]</scope>
    <source>
        <strain evidence="1 2">IT-1</strain>
    </source>
</reference>
<name>A0A1Y2K1A2_9PROT</name>
<dbReference type="EMBL" id="LVJN01000021">
    <property type="protein sequence ID" value="OSM00081.1"/>
    <property type="molecule type" value="Genomic_DNA"/>
</dbReference>
<dbReference type="AlphaFoldDB" id="A0A1Y2K1A2"/>
<accession>A0A1Y2K1A2</accession>